<dbReference type="SMART" id="SM00333">
    <property type="entry name" value="TUDOR"/>
    <property type="match status" value="8"/>
</dbReference>
<dbReference type="SUPFAM" id="SSF63748">
    <property type="entry name" value="Tudor/PWWP/MBT"/>
    <property type="match status" value="8"/>
</dbReference>
<feature type="domain" description="Tudor" evidence="1">
    <location>
        <begin position="531"/>
        <end position="589"/>
    </location>
</feature>
<feature type="domain" description="Tudor" evidence="1">
    <location>
        <begin position="797"/>
        <end position="856"/>
    </location>
</feature>
<dbReference type="InterPro" id="IPR002999">
    <property type="entry name" value="Tudor"/>
</dbReference>
<feature type="domain" description="Tudor" evidence="1">
    <location>
        <begin position="1341"/>
        <end position="1400"/>
    </location>
</feature>
<dbReference type="GO" id="GO:0043186">
    <property type="term" value="C:P granule"/>
    <property type="evidence" value="ECO:0007669"/>
    <property type="project" value="TreeGrafter"/>
</dbReference>
<dbReference type="Gene3D" id="2.40.50.90">
    <property type="match status" value="7"/>
</dbReference>
<dbReference type="Pfam" id="PF00567">
    <property type="entry name" value="TUDOR"/>
    <property type="match status" value="8"/>
</dbReference>
<name>A0A6P3HKB7_BISBB</name>
<feature type="domain" description="Tudor" evidence="1">
    <location>
        <begin position="1576"/>
        <end position="1634"/>
    </location>
</feature>
<proteinExistence type="predicted"/>
<dbReference type="InterPro" id="IPR047450">
    <property type="entry name" value="Tudor_TDRD15_rpt1"/>
</dbReference>
<feature type="domain" description="Tudor" evidence="1">
    <location>
        <begin position="59"/>
        <end position="117"/>
    </location>
</feature>
<evidence type="ECO:0000259" key="1">
    <source>
        <dbReference type="PROSITE" id="PS50304"/>
    </source>
</evidence>
<dbReference type="KEGG" id="bbis:104989114"/>
<dbReference type="PROSITE" id="PS50304">
    <property type="entry name" value="TUDOR"/>
    <property type="match status" value="8"/>
</dbReference>
<reference evidence="3" key="1">
    <citation type="submission" date="2025-08" db="UniProtKB">
        <authorList>
            <consortium name="RefSeq"/>
        </authorList>
    </citation>
    <scope>IDENTIFICATION</scope>
    <source>
        <tissue evidence="3">Blood</tissue>
    </source>
</reference>
<sequence length="2245" mass="255378">MDPTSLLPTLLNVDLTISHVECLPKDILVKFQGRNNIECEFDYHILQREIQHIQKGNNNVDIDDFCLVEERVSGEWQRGRVVEKKNELYTVLLIDRGEELRVDSTQVASACGNLFELPPRVTFGILANILPAGEKWSPKALNYFKSLVGLQVKGCVQAVLPLQMILLEVPNIISQVLELQLGRLIDGDSFRLIVEMVKEFPKQMPDSLHHKRPESSLSNNDTLLDIQHVLDNLQPSLSVGSTESVKVSSALSPSKFYCQLIKWIPELENFTTCMTLHYDIISQGSGPTCDNFGLLCAARRRNGQWHRGILQQLLPNNQVRIWFMDYGSTETVPSVLVKKLKQDFILVPLFSFPCSLTCLHSPDRATRKFQLSIFKQALLGQVVCAHLDGFNKDEHLYYVTLETQESTISSKCLLKTVGTQVLCPVSDSKIYNRLRATSASEVNSFAVESFIANTKQSIDSLSEKDTLKIDFPVKTVEMKIEAAYIAFVVYVLNPSHFWVRTNEHQNEFQDIMKNINKHYDLCENDELILRNPEPGLFCCARYSKDRHFYRAVITEINGHKINVYFLDYGNTDSIPFFDVKILLPEFCELPALAMCCSLAHIFPVEDLWVKAAVDYFKKIVLNKEVLLQVIAKKDDKYTVNIQSIEASESSDIVSLMLQAGYAEYWEVEPECCPKFVSEYSVLNLKSKNKVKKVISALEGPQSKRYYSNKLKESNLSLLKSPPVNFSDFKNPFTLSLGPESPWRYKEYVFKPGTILEVKCSYSCGPGDFLCQLQCQLEDLKLLMEQLQHYYSVHSDPYQVGHMACVAKSSKDGKWYRAAILTQISKKEFDVVLVDYGYQERVLIRDLCAIKPHFLSLEAQAFRCSLNHLVEPISCKVLSWSREACRDFENFISSSRGLLTCVICAIVLIYPNCLSNLVDLQSPFTSAKEFLIRHGSVQYCTVSKPFPSSVSLYSYCYSSFNIKVGSEEEIYISHIYSPQKFYCQLSRNNKDLEMIETKIREISYLSDCPKYNFSKMRLCIAKYVEDGLSYRALSMPTDSLSDILVYFVDFGNKQLVEESMLRAVSDEFPELLFTPMQAIKCFLSDLSDVDIPAEINNWFADKYLGKPLRAKILSREPDGQFGVDLYDGYQHINQKIKMLLHAYGKKHCDQAQCVKKDHKTNENKKEAVALKGKIENNYHHNVSKTSLITYSESKTHQLMNPRSMYARLLKPSVCCKVEPVSKNKVKSLQDELKDVKIVPGLAHILDEHDVGQQSVKVVSQSFIRELNQAASKNIYSHARPQIKDLPQPKIYLNASVKGYVSNISNPASFHIQLAENENVIIRLAAALNARRASIVRERISVKPMVGDLVVAEYSGDNAVYRAVIKKILSRNSYEVEFIDYGNTAVVSTSKIYEIKKEFLTIPQLGVHSFLSGVKWNEPNEIWDRKTVDYFASRVSNKTVSCEFLKRHEQKWEVNVICDEKCVINELVKWTACLKLQKTVLQMPQVVSQKVGPVDNEMKKGGSNGYEGSVILQPSYQQLVSIPFEELKPGQLEKAEILHVSKSGTFYVKLSKNKKILSDLTVLITKEVRNPDFLSVENIEKGLECLAKSKNTFQWYRSKVDKYVDEKVLVFLVDRGKYEIVPLCNTKVLNNEIRNIPRQAVPCKWIWFENFRKMPFESIVGLFAHLEIKILFLKYLDSAWKVDILIDGLLLLEYLNLNTVHVEENKFRSSGIICSVESKTPVSPCTIRSFTWTQLQNGRQYFGIATAVSDPSDFCVQLEDFFDTMKSLFMLLSDLPEDLQTVPQEHIIPGSGCLFKYESEDQWNRVEISEVSDQNLLLTLIDYGFSVYIHYSDIKNLKVVPEALLNLPRLSYPCILHGILPAEGRHWNEEAKRFFQDFLSKPGLVFQFREYSFETKLKVDIIHEKNNLADVLVASGLAIYSKDSAHLDAVTSTGSIEVQYKSESKRICQLLDQNNSKIENINCTCTEKQVLKNQKTIKRKDIYKHLLRKSHITRRLQSGNSVLRRKKVDTGKHNPQSTITFDTCATASFWELPNGLKNNTNCIETIFAKLSEGLQENNTVDLRTTGKALHVNEVMVSKHLKDGGVESTGRKGEVGQAKMHSSAMLCVAVLLEASAECVRDALGPHRKCSESQMSCPVTLYFIQMQKQGDSLAQARRKGINVYPYWVSLCKELEIHLLGQFYSESHKIAGLKLPLDQELCPDSPPTQYPALGRALEVAEGRELMGTHMKSSGVLGRPGLIFFDSSLEL</sequence>
<dbReference type="OrthoDB" id="9995375at2759"/>
<dbReference type="PANTHER" id="PTHR22948:SF7">
    <property type="entry name" value="TUDOR DOMAIN-CONTAINING PROTEIN 15"/>
    <property type="match status" value="1"/>
</dbReference>
<feature type="domain" description="Tudor" evidence="1">
    <location>
        <begin position="1784"/>
        <end position="1842"/>
    </location>
</feature>
<evidence type="ECO:0000313" key="2">
    <source>
        <dbReference type="Proteomes" id="UP000515208"/>
    </source>
</evidence>
<keyword evidence="2" id="KW-1185">Reference proteome</keyword>
<dbReference type="SUPFAM" id="SSF50199">
    <property type="entry name" value="Staphylococcal nuclease"/>
    <property type="match status" value="1"/>
</dbReference>
<feature type="domain" description="Tudor" evidence="1">
    <location>
        <begin position="1011"/>
        <end position="1070"/>
    </location>
</feature>
<dbReference type="FunFam" id="2.30.30.140:FF:000018">
    <property type="entry name" value="Serine/threonine-protein kinase 31"/>
    <property type="match status" value="1"/>
</dbReference>
<evidence type="ECO:0000313" key="3">
    <source>
        <dbReference type="RefSeq" id="XP_010838985.1"/>
    </source>
</evidence>
<gene>
    <name evidence="3" type="primary">LOC104989114</name>
</gene>
<dbReference type="CDD" id="cd20437">
    <property type="entry name" value="Tudor_TDRD15_rpt2"/>
    <property type="match status" value="1"/>
</dbReference>
<dbReference type="CDD" id="cd20436">
    <property type="entry name" value="Tudor_TDRD15_rpt1"/>
    <property type="match status" value="1"/>
</dbReference>
<feature type="domain" description="Tudor" evidence="1">
    <location>
        <begin position="289"/>
        <end position="347"/>
    </location>
</feature>
<dbReference type="GO" id="GO:0030719">
    <property type="term" value="P:P granule organization"/>
    <property type="evidence" value="ECO:0007669"/>
    <property type="project" value="TreeGrafter"/>
</dbReference>
<dbReference type="Proteomes" id="UP000515208">
    <property type="component" value="Unplaced"/>
</dbReference>
<dbReference type="GO" id="GO:0034587">
    <property type="term" value="P:piRNA processing"/>
    <property type="evidence" value="ECO:0007669"/>
    <property type="project" value="TreeGrafter"/>
</dbReference>
<accession>A0A6P3HKB7</accession>
<dbReference type="RefSeq" id="XP_010838985.1">
    <property type="nucleotide sequence ID" value="XM_010840683.1"/>
</dbReference>
<dbReference type="GeneID" id="104989114"/>
<organism evidence="2 3">
    <name type="scientific">Bison bison bison</name>
    <name type="common">North American plains bison</name>
    <dbReference type="NCBI Taxonomy" id="43346"/>
    <lineage>
        <taxon>Eukaryota</taxon>
        <taxon>Metazoa</taxon>
        <taxon>Chordata</taxon>
        <taxon>Craniata</taxon>
        <taxon>Vertebrata</taxon>
        <taxon>Euteleostomi</taxon>
        <taxon>Mammalia</taxon>
        <taxon>Eutheria</taxon>
        <taxon>Laurasiatheria</taxon>
        <taxon>Artiodactyla</taxon>
        <taxon>Ruminantia</taxon>
        <taxon>Pecora</taxon>
        <taxon>Bovidae</taxon>
        <taxon>Bovinae</taxon>
        <taxon>Bison</taxon>
    </lineage>
</organism>
<dbReference type="InterPro" id="IPR050621">
    <property type="entry name" value="Tudor_domain_containing"/>
</dbReference>
<dbReference type="Gene3D" id="2.30.30.140">
    <property type="match status" value="7"/>
</dbReference>
<dbReference type="InterPro" id="IPR035437">
    <property type="entry name" value="SNase_OB-fold_sf"/>
</dbReference>
<protein>
    <submittedName>
        <fullName evidence="3">Tudor domain-containing protein 15-like</fullName>
    </submittedName>
</protein>
<dbReference type="GO" id="GO:0007283">
    <property type="term" value="P:spermatogenesis"/>
    <property type="evidence" value="ECO:0007669"/>
    <property type="project" value="TreeGrafter"/>
</dbReference>
<dbReference type="PANTHER" id="PTHR22948">
    <property type="entry name" value="TUDOR DOMAIN CONTAINING PROTEIN"/>
    <property type="match status" value="1"/>
</dbReference>
<dbReference type="InterPro" id="IPR047452">
    <property type="entry name" value="Tudor_TDRD15_rpt2"/>
</dbReference>